<proteinExistence type="inferred from homology"/>
<comment type="caution">
    <text evidence="5">The sequence shown here is derived from an EMBL/GenBank/DDBJ whole genome shotgun (WGS) entry which is preliminary data.</text>
</comment>
<sequence>MRRRSLGLAIAVVTVIGAAGCGSSSDETSGSSASDSGKTTQVKVGIIPIVDVAPLYLGQKKGFFSSRGIELKMESAQGGAAIIPGVVSGQFQFGFSNTTSLMIAQAKGVLVRSVANGAATTGNTTTDVTAVAVKENSAIKSARDLAGRTVAVNTLQNIGDTTVREAVRKDGGDPSKVKFVEIAFDQMPAALDGGQVDAAWMGEPALTIAKSQGARAVTSPFAETDSKLTVATYFTSPQLAKENPDLVKKFAEAMTESLTYASAHPDEARQILTTYTKIDGKVLKNLTLPNWPAQYDMASLEKLASLGEQDGLFGDKKPDLKTLFQ</sequence>
<dbReference type="EMBL" id="LFNT01000005">
    <property type="protein sequence ID" value="KMS76050.1"/>
    <property type="molecule type" value="Genomic_DNA"/>
</dbReference>
<evidence type="ECO:0000313" key="6">
    <source>
        <dbReference type="Proteomes" id="UP000037432"/>
    </source>
</evidence>
<keyword evidence="3" id="KW-0732">Signal</keyword>
<accession>A0A0J8CDR1</accession>
<dbReference type="AlphaFoldDB" id="A0A0J8CDR1"/>
<dbReference type="PANTHER" id="PTHR30024:SF47">
    <property type="entry name" value="TAURINE-BINDING PERIPLASMIC PROTEIN"/>
    <property type="match status" value="1"/>
</dbReference>
<reference evidence="5 6" key="1">
    <citation type="submission" date="2015-06" db="EMBL/GenBank/DDBJ databases">
        <authorList>
            <person name="Ju K.-S."/>
            <person name="Doroghazi J.R."/>
            <person name="Metcalf W.W."/>
        </authorList>
    </citation>
    <scope>NUCLEOTIDE SEQUENCE [LARGE SCALE GENOMIC DNA]</scope>
    <source>
        <strain evidence="5 6">NRRL 3414</strain>
    </source>
</reference>
<evidence type="ECO:0000256" key="1">
    <source>
        <dbReference type="ARBA" id="ARBA00004418"/>
    </source>
</evidence>
<comment type="subcellular location">
    <subcellularLocation>
        <location evidence="1">Periplasm</location>
    </subcellularLocation>
</comment>
<dbReference type="PATRIC" id="fig|1938.3.peg.642"/>
<organism evidence="5 6">
    <name type="scientific">Streptomyces viridochromogenes</name>
    <dbReference type="NCBI Taxonomy" id="1938"/>
    <lineage>
        <taxon>Bacteria</taxon>
        <taxon>Bacillati</taxon>
        <taxon>Actinomycetota</taxon>
        <taxon>Actinomycetes</taxon>
        <taxon>Kitasatosporales</taxon>
        <taxon>Streptomycetaceae</taxon>
        <taxon>Streptomyces</taxon>
    </lineage>
</organism>
<evidence type="ECO:0000259" key="4">
    <source>
        <dbReference type="Pfam" id="PF09084"/>
    </source>
</evidence>
<dbReference type="Pfam" id="PF09084">
    <property type="entry name" value="NMT1"/>
    <property type="match status" value="1"/>
</dbReference>
<dbReference type="GO" id="GO:0042597">
    <property type="term" value="C:periplasmic space"/>
    <property type="evidence" value="ECO:0007669"/>
    <property type="project" value="UniProtKB-SubCell"/>
</dbReference>
<dbReference type="InterPro" id="IPR015168">
    <property type="entry name" value="SsuA/THI5"/>
</dbReference>
<dbReference type="Gene3D" id="3.40.190.10">
    <property type="entry name" value="Periplasmic binding protein-like II"/>
    <property type="match status" value="2"/>
</dbReference>
<dbReference type="Proteomes" id="UP000037432">
    <property type="component" value="Unassembled WGS sequence"/>
</dbReference>
<dbReference type="PANTHER" id="PTHR30024">
    <property type="entry name" value="ALIPHATIC SULFONATES-BINDING PROTEIN-RELATED"/>
    <property type="match status" value="1"/>
</dbReference>
<protein>
    <submittedName>
        <fullName evidence="5">Nitrate ABC transporter substrate-binding protein</fullName>
    </submittedName>
</protein>
<feature type="domain" description="SsuA/THI5-like" evidence="4">
    <location>
        <begin position="51"/>
        <end position="268"/>
    </location>
</feature>
<dbReference type="OrthoDB" id="8877897at2"/>
<evidence type="ECO:0000256" key="2">
    <source>
        <dbReference type="ARBA" id="ARBA00010742"/>
    </source>
</evidence>
<name>A0A0J8CDR1_STRVR</name>
<dbReference type="SUPFAM" id="SSF53850">
    <property type="entry name" value="Periplasmic binding protein-like II"/>
    <property type="match status" value="1"/>
</dbReference>
<comment type="similarity">
    <text evidence="2">Belongs to the bacterial solute-binding protein SsuA/TauA family.</text>
</comment>
<dbReference type="PROSITE" id="PS51257">
    <property type="entry name" value="PROKAR_LIPOPROTEIN"/>
    <property type="match status" value="1"/>
</dbReference>
<evidence type="ECO:0000256" key="3">
    <source>
        <dbReference type="ARBA" id="ARBA00022729"/>
    </source>
</evidence>
<dbReference type="RefSeq" id="WP_048580286.1">
    <property type="nucleotide sequence ID" value="NZ_LFNT01000005.1"/>
</dbReference>
<evidence type="ECO:0000313" key="5">
    <source>
        <dbReference type="EMBL" id="KMS76050.1"/>
    </source>
</evidence>
<gene>
    <name evidence="5" type="ORF">ACM01_07475</name>
</gene>